<protein>
    <recommendedName>
        <fullName evidence="4">Cold-regulated protein</fullName>
    </recommendedName>
</protein>
<feature type="region of interest" description="Disordered" evidence="1">
    <location>
        <begin position="149"/>
        <end position="168"/>
    </location>
</feature>
<accession>A0ABP0UTD8</accession>
<feature type="compositionally biased region" description="Polar residues" evidence="1">
    <location>
        <begin position="61"/>
        <end position="74"/>
    </location>
</feature>
<reference evidence="2" key="1">
    <citation type="submission" date="2024-02" db="EMBL/GenBank/DDBJ databases">
        <authorList>
            <consortium name="ELIXIR-Norway"/>
            <consortium name="Elixir Norway"/>
        </authorList>
    </citation>
    <scope>NUCLEOTIDE SEQUENCE</scope>
</reference>
<evidence type="ECO:0000256" key="1">
    <source>
        <dbReference type="SAM" id="MobiDB-lite"/>
    </source>
</evidence>
<feature type="region of interest" description="Disordered" evidence="1">
    <location>
        <begin position="61"/>
        <end position="108"/>
    </location>
</feature>
<evidence type="ECO:0008006" key="4">
    <source>
        <dbReference type="Google" id="ProtNLM"/>
    </source>
</evidence>
<dbReference type="Proteomes" id="UP001497512">
    <property type="component" value="Chromosome 6"/>
</dbReference>
<proteinExistence type="predicted"/>
<sequence length="168" mass="17900">MAAVVRNLRMHVSAINSAAVRVQIVERPTATTSARDFEPRSLHQFLSHGFFASNSIENKQENSAAANINGNRKGSSTSNSNELEEEQQVHNLVREELNEPEGGVKSGTANAAHKIGEMIKDMGASVKDATDSDAAKKVGEVIENTGETIKGKTATKKPTLGDQGVVTS</sequence>
<gene>
    <name evidence="2" type="ORF">CSSPTR1EN2_LOCUS19756</name>
</gene>
<keyword evidence="3" id="KW-1185">Reference proteome</keyword>
<organism evidence="2 3">
    <name type="scientific">Sphagnum troendelagicum</name>
    <dbReference type="NCBI Taxonomy" id="128251"/>
    <lineage>
        <taxon>Eukaryota</taxon>
        <taxon>Viridiplantae</taxon>
        <taxon>Streptophyta</taxon>
        <taxon>Embryophyta</taxon>
        <taxon>Bryophyta</taxon>
        <taxon>Sphagnophytina</taxon>
        <taxon>Sphagnopsida</taxon>
        <taxon>Sphagnales</taxon>
        <taxon>Sphagnaceae</taxon>
        <taxon>Sphagnum</taxon>
    </lineage>
</organism>
<name>A0ABP0UTD8_9BRYO</name>
<dbReference type="EMBL" id="OZ019898">
    <property type="protein sequence ID" value="CAK9229484.1"/>
    <property type="molecule type" value="Genomic_DNA"/>
</dbReference>
<evidence type="ECO:0000313" key="3">
    <source>
        <dbReference type="Proteomes" id="UP001497512"/>
    </source>
</evidence>
<evidence type="ECO:0000313" key="2">
    <source>
        <dbReference type="EMBL" id="CAK9229484.1"/>
    </source>
</evidence>